<name>A0AAD6IDT7_PENCN</name>
<keyword evidence="2" id="KW-1185">Reference proteome</keyword>
<reference evidence="1" key="2">
    <citation type="submission" date="2023-01" db="EMBL/GenBank/DDBJ databases">
        <authorList>
            <person name="Petersen C."/>
        </authorList>
    </citation>
    <scope>NUCLEOTIDE SEQUENCE</scope>
    <source>
        <strain evidence="1">IBT 15450</strain>
    </source>
</reference>
<protein>
    <submittedName>
        <fullName evidence="1">Uncharacterized protein</fullName>
    </submittedName>
</protein>
<reference evidence="1" key="1">
    <citation type="journal article" date="2023" name="IMA Fungus">
        <title>Comparative genomic study of the Penicillium genus elucidates a diverse pangenome and 15 lateral gene transfer events.</title>
        <authorList>
            <person name="Petersen C."/>
            <person name="Sorensen T."/>
            <person name="Nielsen M.R."/>
            <person name="Sondergaard T.E."/>
            <person name="Sorensen J.L."/>
            <person name="Fitzpatrick D.A."/>
            <person name="Frisvad J.C."/>
            <person name="Nielsen K.L."/>
        </authorList>
    </citation>
    <scope>NUCLEOTIDE SEQUENCE</scope>
    <source>
        <strain evidence="1">IBT 15450</strain>
    </source>
</reference>
<evidence type="ECO:0000313" key="1">
    <source>
        <dbReference type="EMBL" id="KAJ6044085.1"/>
    </source>
</evidence>
<sequence>MMRNIPKAHVKVQDVKLWLQMWYLKAGCGAGESSGAGWSPNATAVALVNESAMPRDWMNVDAPASPPYDRRLYIRVARSFEVRLKESLQTKG</sequence>
<accession>A0AAD6IDT7</accession>
<gene>
    <name evidence="1" type="ORF">N7460_005440</name>
</gene>
<dbReference type="AlphaFoldDB" id="A0AAD6IDT7"/>
<dbReference type="Proteomes" id="UP001219568">
    <property type="component" value="Unassembled WGS sequence"/>
</dbReference>
<evidence type="ECO:0000313" key="2">
    <source>
        <dbReference type="Proteomes" id="UP001219568"/>
    </source>
</evidence>
<organism evidence="1 2">
    <name type="scientific">Penicillium canescens</name>
    <dbReference type="NCBI Taxonomy" id="5083"/>
    <lineage>
        <taxon>Eukaryota</taxon>
        <taxon>Fungi</taxon>
        <taxon>Dikarya</taxon>
        <taxon>Ascomycota</taxon>
        <taxon>Pezizomycotina</taxon>
        <taxon>Eurotiomycetes</taxon>
        <taxon>Eurotiomycetidae</taxon>
        <taxon>Eurotiales</taxon>
        <taxon>Aspergillaceae</taxon>
        <taxon>Penicillium</taxon>
    </lineage>
</organism>
<comment type="caution">
    <text evidence="1">The sequence shown here is derived from an EMBL/GenBank/DDBJ whole genome shotgun (WGS) entry which is preliminary data.</text>
</comment>
<dbReference type="EMBL" id="JAQJZL010000004">
    <property type="protein sequence ID" value="KAJ6044085.1"/>
    <property type="molecule type" value="Genomic_DNA"/>
</dbReference>
<proteinExistence type="predicted"/>